<reference evidence="4" key="2">
    <citation type="submission" date="2024-10" db="UniProtKB">
        <authorList>
            <consortium name="EnsemblProtists"/>
        </authorList>
    </citation>
    <scope>IDENTIFICATION</scope>
</reference>
<name>A0A0D3IS31_EMIH1</name>
<dbReference type="InterPro" id="IPR001611">
    <property type="entry name" value="Leu-rich_rpt"/>
</dbReference>
<dbReference type="GO" id="GO:0006913">
    <property type="term" value="P:nucleocytoplasmic transport"/>
    <property type="evidence" value="ECO:0007669"/>
    <property type="project" value="TreeGrafter"/>
</dbReference>
<dbReference type="SUPFAM" id="SSF52047">
    <property type="entry name" value="RNI-like"/>
    <property type="match status" value="1"/>
</dbReference>
<evidence type="ECO:0000256" key="2">
    <source>
        <dbReference type="ARBA" id="ARBA00022614"/>
    </source>
</evidence>
<dbReference type="GeneID" id="17260263"/>
<dbReference type="GO" id="GO:0031267">
    <property type="term" value="F:small GTPase binding"/>
    <property type="evidence" value="ECO:0007669"/>
    <property type="project" value="TreeGrafter"/>
</dbReference>
<evidence type="ECO:0000256" key="1">
    <source>
        <dbReference type="ARBA" id="ARBA00022468"/>
    </source>
</evidence>
<reference evidence="5" key="1">
    <citation type="journal article" date="2013" name="Nature">
        <title>Pan genome of the phytoplankton Emiliania underpins its global distribution.</title>
        <authorList>
            <person name="Read B.A."/>
            <person name="Kegel J."/>
            <person name="Klute M.J."/>
            <person name="Kuo A."/>
            <person name="Lefebvre S.C."/>
            <person name="Maumus F."/>
            <person name="Mayer C."/>
            <person name="Miller J."/>
            <person name="Monier A."/>
            <person name="Salamov A."/>
            <person name="Young J."/>
            <person name="Aguilar M."/>
            <person name="Claverie J.M."/>
            <person name="Frickenhaus S."/>
            <person name="Gonzalez K."/>
            <person name="Herman E.K."/>
            <person name="Lin Y.C."/>
            <person name="Napier J."/>
            <person name="Ogata H."/>
            <person name="Sarno A.F."/>
            <person name="Shmutz J."/>
            <person name="Schroeder D."/>
            <person name="de Vargas C."/>
            <person name="Verret F."/>
            <person name="von Dassow P."/>
            <person name="Valentin K."/>
            <person name="Van de Peer Y."/>
            <person name="Wheeler G."/>
            <person name="Dacks J.B."/>
            <person name="Delwiche C.F."/>
            <person name="Dyhrman S.T."/>
            <person name="Glockner G."/>
            <person name="John U."/>
            <person name="Richards T."/>
            <person name="Worden A.Z."/>
            <person name="Zhang X."/>
            <person name="Grigoriev I.V."/>
            <person name="Allen A.E."/>
            <person name="Bidle K."/>
            <person name="Borodovsky M."/>
            <person name="Bowler C."/>
            <person name="Brownlee C."/>
            <person name="Cock J.M."/>
            <person name="Elias M."/>
            <person name="Gladyshev V.N."/>
            <person name="Groth M."/>
            <person name="Guda C."/>
            <person name="Hadaegh A."/>
            <person name="Iglesias-Rodriguez M.D."/>
            <person name="Jenkins J."/>
            <person name="Jones B.M."/>
            <person name="Lawson T."/>
            <person name="Leese F."/>
            <person name="Lindquist E."/>
            <person name="Lobanov A."/>
            <person name="Lomsadze A."/>
            <person name="Malik S.B."/>
            <person name="Marsh M.E."/>
            <person name="Mackinder L."/>
            <person name="Mock T."/>
            <person name="Mueller-Roeber B."/>
            <person name="Pagarete A."/>
            <person name="Parker M."/>
            <person name="Probert I."/>
            <person name="Quesneville H."/>
            <person name="Raines C."/>
            <person name="Rensing S.A."/>
            <person name="Riano-Pachon D.M."/>
            <person name="Richier S."/>
            <person name="Rokitta S."/>
            <person name="Shiraiwa Y."/>
            <person name="Soanes D.M."/>
            <person name="van der Giezen M."/>
            <person name="Wahlund T.M."/>
            <person name="Williams B."/>
            <person name="Wilson W."/>
            <person name="Wolfe G."/>
            <person name="Wurch L.L."/>
        </authorList>
    </citation>
    <scope>NUCLEOTIDE SEQUENCE</scope>
</reference>
<dbReference type="HOGENOM" id="CLU_1328515_0_0_1"/>
<dbReference type="RefSeq" id="XP_005766495.1">
    <property type="nucleotide sequence ID" value="XM_005766438.1"/>
</dbReference>
<dbReference type="InterPro" id="IPR027038">
    <property type="entry name" value="RanGap"/>
</dbReference>
<dbReference type="EnsemblProtists" id="EOD14066">
    <property type="protein sequence ID" value="EOD14066"/>
    <property type="gene ID" value="EMIHUDRAFT_212021"/>
</dbReference>
<dbReference type="AlphaFoldDB" id="A0A0D3IS31"/>
<keyword evidence="1" id="KW-0343">GTPase activation</keyword>
<dbReference type="PaxDb" id="2903-EOD14066"/>
<dbReference type="PANTHER" id="PTHR24113">
    <property type="entry name" value="RAN GTPASE-ACTIVATING PROTEIN 1"/>
    <property type="match status" value="1"/>
</dbReference>
<dbReference type="GO" id="GO:0005096">
    <property type="term" value="F:GTPase activator activity"/>
    <property type="evidence" value="ECO:0007669"/>
    <property type="project" value="UniProtKB-KW"/>
</dbReference>
<dbReference type="GO" id="GO:0005634">
    <property type="term" value="C:nucleus"/>
    <property type="evidence" value="ECO:0007669"/>
    <property type="project" value="TreeGrafter"/>
</dbReference>
<dbReference type="GO" id="GO:0005829">
    <property type="term" value="C:cytosol"/>
    <property type="evidence" value="ECO:0007669"/>
    <property type="project" value="TreeGrafter"/>
</dbReference>
<dbReference type="InterPro" id="IPR032675">
    <property type="entry name" value="LRR_dom_sf"/>
</dbReference>
<evidence type="ECO:0000313" key="5">
    <source>
        <dbReference type="Proteomes" id="UP000013827"/>
    </source>
</evidence>
<dbReference type="KEGG" id="ehx:EMIHUDRAFT_212021"/>
<proteinExistence type="predicted"/>
<organism evidence="4 5">
    <name type="scientific">Emiliania huxleyi (strain CCMP1516)</name>
    <dbReference type="NCBI Taxonomy" id="280463"/>
    <lineage>
        <taxon>Eukaryota</taxon>
        <taxon>Haptista</taxon>
        <taxon>Haptophyta</taxon>
        <taxon>Prymnesiophyceae</taxon>
        <taxon>Isochrysidales</taxon>
        <taxon>Noelaerhabdaceae</taxon>
        <taxon>Emiliania</taxon>
    </lineage>
</organism>
<dbReference type="Proteomes" id="UP000013827">
    <property type="component" value="Unassembled WGS sequence"/>
</dbReference>
<dbReference type="Gene3D" id="3.80.10.10">
    <property type="entry name" value="Ribonuclease Inhibitor"/>
    <property type="match status" value="1"/>
</dbReference>
<sequence length="207" mass="21642">MWPLVYAAIGSQLDGILKDNLPEDMHDSLPAEQCGTYDMLEDPFSAPKDYVFRLDGCNAVILPKFALRDDGAVALSQAIKGNPSLRLEALNLFYTGMAEAGVEAIAKAIGSGTQHALLTLLLGDNQVGDGVFALATAVKRLPSLIVLDLSRANIGDAAMWEGGATSGAAVLFTALGVSCPWLSNLSLRRNGELADEAAQALAAGVLV</sequence>
<dbReference type="GO" id="GO:0048471">
    <property type="term" value="C:perinuclear region of cytoplasm"/>
    <property type="evidence" value="ECO:0007669"/>
    <property type="project" value="TreeGrafter"/>
</dbReference>
<dbReference type="Pfam" id="PF13516">
    <property type="entry name" value="LRR_6"/>
    <property type="match status" value="2"/>
</dbReference>
<evidence type="ECO:0000256" key="3">
    <source>
        <dbReference type="ARBA" id="ARBA00022737"/>
    </source>
</evidence>
<protein>
    <submittedName>
        <fullName evidence="4">Uncharacterized protein</fullName>
    </submittedName>
</protein>
<keyword evidence="2" id="KW-0433">Leucine-rich repeat</keyword>
<keyword evidence="5" id="KW-1185">Reference proteome</keyword>
<dbReference type="PANTHER" id="PTHR24113:SF12">
    <property type="entry name" value="RAN GTPASE-ACTIVATING PROTEIN 1"/>
    <property type="match status" value="1"/>
</dbReference>
<accession>A0A0D3IS31</accession>
<evidence type="ECO:0000313" key="4">
    <source>
        <dbReference type="EnsemblProtists" id="EOD14066"/>
    </source>
</evidence>
<keyword evidence="3" id="KW-0677">Repeat</keyword>